<comment type="similarity">
    <text evidence="2">Belongs to the zinc-containing alcohol dehydrogenase family.</text>
</comment>
<evidence type="ECO:0000313" key="8">
    <source>
        <dbReference type="Proteomes" id="UP000636956"/>
    </source>
</evidence>
<organism evidence="7 8">
    <name type="scientific">Agromyces bauzanensis</name>
    <dbReference type="NCBI Taxonomy" id="1308924"/>
    <lineage>
        <taxon>Bacteria</taxon>
        <taxon>Bacillati</taxon>
        <taxon>Actinomycetota</taxon>
        <taxon>Actinomycetes</taxon>
        <taxon>Micrococcales</taxon>
        <taxon>Microbacteriaceae</taxon>
        <taxon>Agromyces</taxon>
    </lineage>
</organism>
<dbReference type="Gene3D" id="3.90.180.10">
    <property type="entry name" value="Medium-chain alcohol dehydrogenases, catalytic domain"/>
    <property type="match status" value="2"/>
</dbReference>
<sequence length="500" mass="53818">MPHIVQFSGPRRVELVETDAAPLTPGHVRVATWYSGISAGTELTAYRGTNPYLTSSWDAERRIFVAGEPSFGYPVQGWGYSEVGQVVEVAHDVASPEPGDLVHGIWGHRSDAVLPASALTWRVLPDGLDPVLGTFARVGSIALNAVLAADVRLGEQVAIFGQGVIGLLASRLAKLSGARVLAIDSQPARLRAAAEFRADEVIDATLPDTAERIRELTGGGGDSAIELSGVDSALHEAVRSVVVEGLVAACGFYRGGAANLRLGEEFHHNRVRIVASQIGGVPVELGRRWLAPFAVGSRSDLARRRPDWLTGPAGYNWGDELLGLDLTHPGVRDYLAEVFTGLRELGIEYVRLDFLYAGAVPGTRHDPEIGPIAAYRSGLCLIREVMGDDAYLLGCGAPILPSVGLVDAMRVSSDIFHEGGEDGSQGLRGRMSLEARSWQHGRFWTDDPDCLIARPGFALRDEWAEVVLAAPGLRGFSDRIAELDEHGFDYVRRLLDLEVA</sequence>
<dbReference type="CDD" id="cd08255">
    <property type="entry name" value="2-desacetyl-2-hydroxyethyl_bacteriochlorophyllide_like"/>
    <property type="match status" value="1"/>
</dbReference>
<gene>
    <name evidence="7" type="ORF">GCM10011372_33570</name>
</gene>
<proteinExistence type="inferred from homology"/>
<comment type="cofactor">
    <cofactor evidence="1">
        <name>Zn(2+)</name>
        <dbReference type="ChEBI" id="CHEBI:29105"/>
    </cofactor>
</comment>
<evidence type="ECO:0000259" key="6">
    <source>
        <dbReference type="Pfam" id="PF00107"/>
    </source>
</evidence>
<dbReference type="InterPro" id="IPR011032">
    <property type="entry name" value="GroES-like_sf"/>
</dbReference>
<evidence type="ECO:0000256" key="4">
    <source>
        <dbReference type="ARBA" id="ARBA00022833"/>
    </source>
</evidence>
<dbReference type="Proteomes" id="UP000636956">
    <property type="component" value="Unassembled WGS sequence"/>
</dbReference>
<dbReference type="Gene3D" id="3.40.50.720">
    <property type="entry name" value="NAD(P)-binding Rossmann-like Domain"/>
    <property type="match status" value="1"/>
</dbReference>
<feature type="domain" description="Alcohol dehydrogenase-like C-terminal" evidence="6">
    <location>
        <begin position="165"/>
        <end position="280"/>
    </location>
</feature>
<evidence type="ECO:0000256" key="1">
    <source>
        <dbReference type="ARBA" id="ARBA00001947"/>
    </source>
</evidence>
<dbReference type="InterPro" id="IPR013785">
    <property type="entry name" value="Aldolase_TIM"/>
</dbReference>
<dbReference type="GO" id="GO:0046872">
    <property type="term" value="F:metal ion binding"/>
    <property type="evidence" value="ECO:0007669"/>
    <property type="project" value="UniProtKB-KW"/>
</dbReference>
<reference evidence="7" key="2">
    <citation type="submission" date="2020-09" db="EMBL/GenBank/DDBJ databases">
        <authorList>
            <person name="Sun Q."/>
            <person name="Zhou Y."/>
        </authorList>
    </citation>
    <scope>NUCLEOTIDE SEQUENCE</scope>
    <source>
        <strain evidence="7">CGMCC 1.8984</strain>
    </source>
</reference>
<dbReference type="PANTHER" id="PTHR43350">
    <property type="entry name" value="NAD-DEPENDENT ALCOHOL DEHYDROGENASE"/>
    <property type="match status" value="1"/>
</dbReference>
<dbReference type="PANTHER" id="PTHR43350:SF19">
    <property type="entry name" value="D-GULOSIDE 3-DEHYDROGENASE"/>
    <property type="match status" value="1"/>
</dbReference>
<dbReference type="RefSeq" id="WP_188744551.1">
    <property type="nucleotide sequence ID" value="NZ_BAABFW010000020.1"/>
</dbReference>
<comment type="caution">
    <text evidence="7">The sequence shown here is derived from an EMBL/GenBank/DDBJ whole genome shotgun (WGS) entry which is preliminary data.</text>
</comment>
<accession>A0A917PU39</accession>
<keyword evidence="5" id="KW-0560">Oxidoreductase</keyword>
<dbReference type="AlphaFoldDB" id="A0A917PU39"/>
<dbReference type="InterPro" id="IPR013149">
    <property type="entry name" value="ADH-like_C"/>
</dbReference>
<evidence type="ECO:0000313" key="7">
    <source>
        <dbReference type="EMBL" id="GGJ92368.1"/>
    </source>
</evidence>
<dbReference type="SUPFAM" id="SSF51735">
    <property type="entry name" value="NAD(P)-binding Rossmann-fold domains"/>
    <property type="match status" value="1"/>
</dbReference>
<dbReference type="InterPro" id="IPR036291">
    <property type="entry name" value="NAD(P)-bd_dom_sf"/>
</dbReference>
<name>A0A917PU39_9MICO</name>
<evidence type="ECO:0000256" key="2">
    <source>
        <dbReference type="ARBA" id="ARBA00008072"/>
    </source>
</evidence>
<dbReference type="SUPFAM" id="SSF51445">
    <property type="entry name" value="(Trans)glycosidases"/>
    <property type="match status" value="1"/>
</dbReference>
<keyword evidence="3" id="KW-0479">Metal-binding</keyword>
<dbReference type="InterPro" id="IPR017853">
    <property type="entry name" value="GH"/>
</dbReference>
<dbReference type="SUPFAM" id="SSF50129">
    <property type="entry name" value="GroES-like"/>
    <property type="match status" value="1"/>
</dbReference>
<protein>
    <recommendedName>
        <fullName evidence="6">Alcohol dehydrogenase-like C-terminal domain-containing protein</fullName>
    </recommendedName>
</protein>
<dbReference type="Pfam" id="PF00107">
    <property type="entry name" value="ADH_zinc_N"/>
    <property type="match status" value="1"/>
</dbReference>
<evidence type="ECO:0000256" key="3">
    <source>
        <dbReference type="ARBA" id="ARBA00022723"/>
    </source>
</evidence>
<evidence type="ECO:0000256" key="5">
    <source>
        <dbReference type="ARBA" id="ARBA00023002"/>
    </source>
</evidence>
<reference evidence="7" key="1">
    <citation type="journal article" date="2014" name="Int. J. Syst. Evol. Microbiol.">
        <title>Complete genome sequence of Corynebacterium casei LMG S-19264T (=DSM 44701T), isolated from a smear-ripened cheese.</title>
        <authorList>
            <consortium name="US DOE Joint Genome Institute (JGI-PGF)"/>
            <person name="Walter F."/>
            <person name="Albersmeier A."/>
            <person name="Kalinowski J."/>
            <person name="Ruckert C."/>
        </authorList>
    </citation>
    <scope>NUCLEOTIDE SEQUENCE</scope>
    <source>
        <strain evidence="7">CGMCC 1.8984</strain>
    </source>
</reference>
<dbReference type="EMBL" id="BMMD01000027">
    <property type="protein sequence ID" value="GGJ92368.1"/>
    <property type="molecule type" value="Genomic_DNA"/>
</dbReference>
<keyword evidence="4" id="KW-0862">Zinc</keyword>
<dbReference type="Gene3D" id="3.20.20.70">
    <property type="entry name" value="Aldolase class I"/>
    <property type="match status" value="1"/>
</dbReference>
<dbReference type="GO" id="GO:0016491">
    <property type="term" value="F:oxidoreductase activity"/>
    <property type="evidence" value="ECO:0007669"/>
    <property type="project" value="UniProtKB-KW"/>
</dbReference>
<keyword evidence="8" id="KW-1185">Reference proteome</keyword>